<proteinExistence type="predicted"/>
<comment type="caution">
    <text evidence="1">The sequence shown here is derived from an EMBL/GenBank/DDBJ whole genome shotgun (WGS) entry which is preliminary data.</text>
</comment>
<protein>
    <recommendedName>
        <fullName evidence="3">PhoD-like phosphatase metallophosphatase domain-containing protein</fullName>
    </recommendedName>
</protein>
<reference evidence="1" key="1">
    <citation type="submission" date="2021-04" db="EMBL/GenBank/DDBJ databases">
        <title>The genome sequence of Ideonella sp. 4Y11.</title>
        <authorList>
            <person name="Liu Y."/>
        </authorList>
    </citation>
    <scope>NUCLEOTIDE SEQUENCE</scope>
    <source>
        <strain evidence="1">4Y11</strain>
    </source>
</reference>
<keyword evidence="2" id="KW-1185">Reference proteome</keyword>
<accession>A0A940YT24</accession>
<gene>
    <name evidence="1" type="ORF">KAK06_23565</name>
</gene>
<evidence type="ECO:0000313" key="1">
    <source>
        <dbReference type="EMBL" id="MBQ0961936.1"/>
    </source>
</evidence>
<dbReference type="SUPFAM" id="SSF56300">
    <property type="entry name" value="Metallo-dependent phosphatases"/>
    <property type="match status" value="1"/>
</dbReference>
<sequence>MTRIAFASCFCTTVSTTQPVWSRIAAEQPDHLVLLGDSVYLDIGAPQPPQQMDTLAFASWLVDRYRAQLAVKSFAALVRGLPADGRVHSLWDDHDFLWNDACGVPLAQRPEQVEKIALSTAAQTLWREVLSARLAGPSFPQDSLDARLWPQPARPLATPSIALAPDLWLHLSDGRTWRTDDSIFGPPRRALFGSAQRQRLAKAFAAAPADAVHLFASGSTFAGYKRYEEDSAWLLGQAAAHRTLMLSGDIHRNELDAFHTGGFPLHEATSSGAAVRLAVVLGSMRENFGLVDVDAQQLHIRLFDREGLQFERVIDRASWLPLR</sequence>
<dbReference type="InterPro" id="IPR038607">
    <property type="entry name" value="PhoD-like_sf"/>
</dbReference>
<evidence type="ECO:0008006" key="3">
    <source>
        <dbReference type="Google" id="ProtNLM"/>
    </source>
</evidence>
<dbReference type="InterPro" id="IPR029052">
    <property type="entry name" value="Metallo-depent_PP-like"/>
</dbReference>
<dbReference type="Gene3D" id="3.60.21.70">
    <property type="entry name" value="PhoD-like phosphatase"/>
    <property type="match status" value="1"/>
</dbReference>
<dbReference type="PANTHER" id="PTHR33987:SF1">
    <property type="entry name" value="CALCINEURIN-LIKE METALLO-PHOSPHOESTERASE SUPERFAMILY PROTEIN"/>
    <property type="match status" value="1"/>
</dbReference>
<dbReference type="PANTHER" id="PTHR33987">
    <property type="entry name" value="CALCINEURIN-LIKE METALLO-PHOSPHOESTERASE SUPERFAMILY PROTEIN"/>
    <property type="match status" value="1"/>
</dbReference>
<dbReference type="Proteomes" id="UP000678374">
    <property type="component" value="Unassembled WGS sequence"/>
</dbReference>
<dbReference type="AlphaFoldDB" id="A0A940YT24"/>
<organism evidence="1 2">
    <name type="scientific">Ideonella aquatica</name>
    <dbReference type="NCBI Taxonomy" id="2824119"/>
    <lineage>
        <taxon>Bacteria</taxon>
        <taxon>Pseudomonadati</taxon>
        <taxon>Pseudomonadota</taxon>
        <taxon>Betaproteobacteria</taxon>
        <taxon>Burkholderiales</taxon>
        <taxon>Sphaerotilaceae</taxon>
        <taxon>Ideonella</taxon>
    </lineage>
</organism>
<name>A0A940YT24_9BURK</name>
<dbReference type="EMBL" id="JAGQDE010000046">
    <property type="protein sequence ID" value="MBQ0961936.1"/>
    <property type="molecule type" value="Genomic_DNA"/>
</dbReference>
<evidence type="ECO:0000313" key="2">
    <source>
        <dbReference type="Proteomes" id="UP000678374"/>
    </source>
</evidence>